<dbReference type="Pfam" id="PF13385">
    <property type="entry name" value="Laminin_G_3"/>
    <property type="match status" value="1"/>
</dbReference>
<name>A0A6C0D781_9ZZZZ</name>
<protein>
    <submittedName>
        <fullName evidence="1">Uncharacterized protein</fullName>
    </submittedName>
</protein>
<dbReference type="Gene3D" id="2.60.120.200">
    <property type="match status" value="1"/>
</dbReference>
<dbReference type="EMBL" id="MN739542">
    <property type="protein sequence ID" value="QHT12170.1"/>
    <property type="molecule type" value="Genomic_DNA"/>
</dbReference>
<reference evidence="1" key="1">
    <citation type="journal article" date="2020" name="Nature">
        <title>Giant virus diversity and host interactions through global metagenomics.</title>
        <authorList>
            <person name="Schulz F."/>
            <person name="Roux S."/>
            <person name="Paez-Espino D."/>
            <person name="Jungbluth S."/>
            <person name="Walsh D.A."/>
            <person name="Denef V.J."/>
            <person name="McMahon K.D."/>
            <person name="Konstantinidis K.T."/>
            <person name="Eloe-Fadrosh E.A."/>
            <person name="Kyrpides N.C."/>
            <person name="Woyke T."/>
        </authorList>
    </citation>
    <scope>NUCLEOTIDE SEQUENCE</scope>
    <source>
        <strain evidence="1">GVMAG-M-3300023174-129</strain>
    </source>
</reference>
<proteinExistence type="predicted"/>
<accession>A0A6C0D781</accession>
<evidence type="ECO:0000313" key="1">
    <source>
        <dbReference type="EMBL" id="QHT12170.1"/>
    </source>
</evidence>
<sequence>MELPGTLWIVLLLLVLFLTLEVLFPKTLEEGFTNLVGFYEDEKDKNNFFSQFAPRRSDVGFNKEETNYIQDPRYFRGYVDVQKFGFNHDFCRVVVPEKVQTDLQASNLQKVEQDYKKYGDLAKAFFTCALAGTSGLSSVSYRSKDVSQGLELSRDDYMRDIKSENLYAYCRILKTADNSYQPLCLRALDKGFNDTNEIDPNPPENILNLLEFYDGCVGWLRFRDDMADYTKTLIVQKGGGIHIPEDPNPSVTQGLSFNGVDQFLRISDAPDLTMGRIIKLRSIRAFSMWVYFDSFTNNAHIFDFGDGAGNNNIFLGIIGRGDESVNSNEIRPLLCDASSQQNTLPNYPSGPHPCKETTPQNLMLLKANVNEFECKLFDTIPDKLDSSSKVPDTAKVVPTRATLLYEVWDSKQRKMRIKVSGVIPLKKWCHISITAKTNDSLRPDIAIYINGTQVHVELSGFLPQAASTTNNYIGKSNWSNASSQYELKDQLFNGKVFDFRMYNTVMSETKIKKSIQWGMDLLAIK</sequence>
<dbReference type="SUPFAM" id="SSF49899">
    <property type="entry name" value="Concanavalin A-like lectins/glucanases"/>
    <property type="match status" value="2"/>
</dbReference>
<dbReference type="AlphaFoldDB" id="A0A6C0D781"/>
<organism evidence="1">
    <name type="scientific">viral metagenome</name>
    <dbReference type="NCBI Taxonomy" id="1070528"/>
    <lineage>
        <taxon>unclassified sequences</taxon>
        <taxon>metagenomes</taxon>
        <taxon>organismal metagenomes</taxon>
    </lineage>
</organism>
<dbReference type="InterPro" id="IPR013320">
    <property type="entry name" value="ConA-like_dom_sf"/>
</dbReference>